<evidence type="ECO:0000313" key="2">
    <source>
        <dbReference type="EMBL" id="QNQ08330.1"/>
    </source>
</evidence>
<dbReference type="Proteomes" id="UP000516148">
    <property type="component" value="Chromosome"/>
</dbReference>
<keyword evidence="3" id="KW-1185">Reference proteome</keyword>
<dbReference type="KEGG" id="spap:H3Z74_16445"/>
<proteinExistence type="predicted"/>
<dbReference type="InterPro" id="IPR029058">
    <property type="entry name" value="AB_hydrolase_fold"/>
</dbReference>
<dbReference type="PANTHER" id="PTHR43798">
    <property type="entry name" value="MONOACYLGLYCEROL LIPASE"/>
    <property type="match status" value="1"/>
</dbReference>
<keyword evidence="2" id="KW-0378">Hydrolase</keyword>
<gene>
    <name evidence="2" type="ORF">H3Z74_16445</name>
</gene>
<dbReference type="PANTHER" id="PTHR43798:SF33">
    <property type="entry name" value="HYDROLASE, PUTATIVE (AFU_ORTHOLOGUE AFUA_2G14860)-RELATED"/>
    <property type="match status" value="1"/>
</dbReference>
<evidence type="ECO:0000259" key="1">
    <source>
        <dbReference type="Pfam" id="PF00561"/>
    </source>
</evidence>
<protein>
    <submittedName>
        <fullName evidence="2">Alpha/beta hydrolase</fullName>
    </submittedName>
</protein>
<dbReference type="GO" id="GO:0016787">
    <property type="term" value="F:hydrolase activity"/>
    <property type="evidence" value="ECO:0007669"/>
    <property type="project" value="UniProtKB-KW"/>
</dbReference>
<dbReference type="Gene3D" id="3.40.50.1820">
    <property type="entry name" value="alpha/beta hydrolase"/>
    <property type="match status" value="1"/>
</dbReference>
<reference evidence="2 3" key="1">
    <citation type="submission" date="2020-09" db="EMBL/GenBank/DDBJ databases">
        <title>Sphingomonas sp., a new species isolated from pork steak.</title>
        <authorList>
            <person name="Heidler von Heilborn D."/>
        </authorList>
    </citation>
    <scope>NUCLEOTIDE SEQUENCE [LARGE SCALE GENOMIC DNA]</scope>
    <source>
        <strain evidence="3">S8-3T</strain>
    </source>
</reference>
<dbReference type="InterPro" id="IPR000073">
    <property type="entry name" value="AB_hydrolase_1"/>
</dbReference>
<name>A0A7H0LF77_9SPHN</name>
<sequence length="322" mass="33839">MTIVFVILIVLAALIAAGLVYTQARTRFVEREVPAQGSFIEIDGQRLHYVDKGSVEQGEGGAIVLIHGLAGNSHNFTYALTELLAQRHRVVVVDRPGSGYSAPRPGAFSLVAQADLVAALIERLGLDRPLVVGHSLGGAVALTLAVTHPASLRGVALLAALTRVIDTPPAAFKGLDIRSRGVRRFVASVVAVPMSVLAGAKSAEQVFAPEPIPADFGVRGGGLLVQRPVAVFTASTELTQTPDSLAPIVARYGEIGMPVAILYGRGDAILDPVLHGERLPEVIAHADVTLIDGGHMIPLTAPVEVAAWIERAVERSREVQAA</sequence>
<evidence type="ECO:0000313" key="3">
    <source>
        <dbReference type="Proteomes" id="UP000516148"/>
    </source>
</evidence>
<dbReference type="EMBL" id="CP061038">
    <property type="protein sequence ID" value="QNQ08330.1"/>
    <property type="molecule type" value="Genomic_DNA"/>
</dbReference>
<dbReference type="Pfam" id="PF00561">
    <property type="entry name" value="Abhydrolase_1"/>
    <property type="match status" value="1"/>
</dbReference>
<dbReference type="InterPro" id="IPR050266">
    <property type="entry name" value="AB_hydrolase_sf"/>
</dbReference>
<dbReference type="AlphaFoldDB" id="A0A7H0LF77"/>
<feature type="domain" description="AB hydrolase-1" evidence="1">
    <location>
        <begin position="62"/>
        <end position="302"/>
    </location>
</feature>
<dbReference type="SUPFAM" id="SSF53474">
    <property type="entry name" value="alpha/beta-Hydrolases"/>
    <property type="match status" value="1"/>
</dbReference>
<accession>A0A7H0LF77</accession>
<dbReference type="PRINTS" id="PR00111">
    <property type="entry name" value="ABHYDROLASE"/>
</dbReference>
<dbReference type="GO" id="GO:0016020">
    <property type="term" value="C:membrane"/>
    <property type="evidence" value="ECO:0007669"/>
    <property type="project" value="TreeGrafter"/>
</dbReference>
<dbReference type="RefSeq" id="WP_187760658.1">
    <property type="nucleotide sequence ID" value="NZ_CP061038.1"/>
</dbReference>
<organism evidence="2 3">
    <name type="scientific">Sphingomonas alpina</name>
    <dbReference type="NCBI Taxonomy" id="653931"/>
    <lineage>
        <taxon>Bacteria</taxon>
        <taxon>Pseudomonadati</taxon>
        <taxon>Pseudomonadota</taxon>
        <taxon>Alphaproteobacteria</taxon>
        <taxon>Sphingomonadales</taxon>
        <taxon>Sphingomonadaceae</taxon>
        <taxon>Sphingomonas</taxon>
    </lineage>
</organism>